<dbReference type="EMBL" id="CACVBM020001143">
    <property type="protein sequence ID" value="CAA7034220.1"/>
    <property type="molecule type" value="Genomic_DNA"/>
</dbReference>
<evidence type="ECO:0000313" key="3">
    <source>
        <dbReference type="Proteomes" id="UP000467841"/>
    </source>
</evidence>
<dbReference type="AlphaFoldDB" id="A0A6D2JB10"/>
<dbReference type="Pfam" id="PF23247">
    <property type="entry name" value="LRR_RPS2"/>
    <property type="match status" value="1"/>
</dbReference>
<protein>
    <recommendedName>
        <fullName evidence="1">Disease resistance protein At4g27190-like leucine-rich repeats domain-containing protein</fullName>
    </recommendedName>
</protein>
<sequence>MNKLRYFSIERCTISEIKMGSICIKSKTVSPLHNPREPCFLSLTKVNILLCGGLRELTLLMFASNLKKLTVKHADHLEDIIEKGKSYEGRESGIVPFGKLVSLKLRNLRELTNIYWSPLRFPCLKKFEVIECPNLKKLPLDSQSGMHGENGLVLEYKDETWIEGVEWEDEATKSRFLSSCKLV</sequence>
<keyword evidence="3" id="KW-1185">Reference proteome</keyword>
<dbReference type="InterPro" id="IPR057135">
    <property type="entry name" value="At4g27190-like_LRR"/>
</dbReference>
<organism evidence="2 3">
    <name type="scientific">Microthlaspi erraticum</name>
    <dbReference type="NCBI Taxonomy" id="1685480"/>
    <lineage>
        <taxon>Eukaryota</taxon>
        <taxon>Viridiplantae</taxon>
        <taxon>Streptophyta</taxon>
        <taxon>Embryophyta</taxon>
        <taxon>Tracheophyta</taxon>
        <taxon>Spermatophyta</taxon>
        <taxon>Magnoliopsida</taxon>
        <taxon>eudicotyledons</taxon>
        <taxon>Gunneridae</taxon>
        <taxon>Pentapetalae</taxon>
        <taxon>rosids</taxon>
        <taxon>malvids</taxon>
        <taxon>Brassicales</taxon>
        <taxon>Brassicaceae</taxon>
        <taxon>Coluteocarpeae</taxon>
        <taxon>Microthlaspi</taxon>
    </lineage>
</organism>
<dbReference type="Proteomes" id="UP000467841">
    <property type="component" value="Unassembled WGS sequence"/>
</dbReference>
<gene>
    <name evidence="2" type="ORF">MERR_LOCUS21455</name>
</gene>
<reference evidence="2" key="1">
    <citation type="submission" date="2020-01" db="EMBL/GenBank/DDBJ databases">
        <authorList>
            <person name="Mishra B."/>
        </authorList>
    </citation>
    <scope>NUCLEOTIDE SEQUENCE [LARGE SCALE GENOMIC DNA]</scope>
</reference>
<proteinExistence type="predicted"/>
<dbReference type="SUPFAM" id="SSF52058">
    <property type="entry name" value="L domain-like"/>
    <property type="match status" value="1"/>
</dbReference>
<evidence type="ECO:0000313" key="2">
    <source>
        <dbReference type="EMBL" id="CAA7034220.1"/>
    </source>
</evidence>
<dbReference type="Gene3D" id="3.80.10.10">
    <property type="entry name" value="Ribonuclease Inhibitor"/>
    <property type="match status" value="1"/>
</dbReference>
<dbReference type="InterPro" id="IPR032675">
    <property type="entry name" value="LRR_dom_sf"/>
</dbReference>
<comment type="caution">
    <text evidence="2">The sequence shown here is derived from an EMBL/GenBank/DDBJ whole genome shotgun (WGS) entry which is preliminary data.</text>
</comment>
<dbReference type="OrthoDB" id="1832483at2759"/>
<evidence type="ECO:0000259" key="1">
    <source>
        <dbReference type="Pfam" id="PF23247"/>
    </source>
</evidence>
<feature type="domain" description="Disease resistance protein At4g27190-like leucine-rich repeats" evidence="1">
    <location>
        <begin position="36"/>
        <end position="138"/>
    </location>
</feature>
<name>A0A6D2JB10_9BRAS</name>
<accession>A0A6D2JB10</accession>